<dbReference type="AlphaFoldDB" id="A0A7L9FHM5"/>
<protein>
    <submittedName>
        <fullName evidence="8">Flippase-like domain-containing protein</fullName>
    </submittedName>
</protein>
<dbReference type="Proteomes" id="UP000594121">
    <property type="component" value="Chromosome"/>
</dbReference>
<organism evidence="8 9">
    <name type="scientific">Infirmifilum lucidum</name>
    <dbReference type="NCBI Taxonomy" id="2776706"/>
    <lineage>
        <taxon>Archaea</taxon>
        <taxon>Thermoproteota</taxon>
        <taxon>Thermoprotei</taxon>
        <taxon>Thermofilales</taxon>
        <taxon>Thermofilaceae</taxon>
        <taxon>Infirmifilum</taxon>
    </lineage>
</organism>
<evidence type="ECO:0000256" key="5">
    <source>
        <dbReference type="ARBA" id="ARBA00022989"/>
    </source>
</evidence>
<dbReference type="RefSeq" id="WP_192818388.1">
    <property type="nucleotide sequence ID" value="NZ_CP062310.1"/>
</dbReference>
<keyword evidence="4 7" id="KW-0812">Transmembrane</keyword>
<comment type="similarity">
    <text evidence="2">Belongs to the UPF0104 family.</text>
</comment>
<name>A0A7L9FHM5_9CREN</name>
<evidence type="ECO:0000313" key="9">
    <source>
        <dbReference type="Proteomes" id="UP000594121"/>
    </source>
</evidence>
<keyword evidence="6 7" id="KW-0472">Membrane</keyword>
<evidence type="ECO:0000256" key="3">
    <source>
        <dbReference type="ARBA" id="ARBA00022475"/>
    </source>
</evidence>
<dbReference type="GeneID" id="59149546"/>
<dbReference type="EMBL" id="CP062310">
    <property type="protein sequence ID" value="QOJ78416.1"/>
    <property type="molecule type" value="Genomic_DNA"/>
</dbReference>
<reference evidence="8 9" key="1">
    <citation type="submission" date="2020-10" db="EMBL/GenBank/DDBJ databases">
        <title>Thermofilum lucidum 3507LT sp. nov. a novel member of Thermofilaceae family isolated from Chile hot spring, and proposal of description order Thermofilales.</title>
        <authorList>
            <person name="Zayulina K.S."/>
            <person name="Elcheninov A.G."/>
            <person name="Toshchakov S.V."/>
            <person name="Kublanov I.V."/>
        </authorList>
    </citation>
    <scope>NUCLEOTIDE SEQUENCE [LARGE SCALE GENOMIC DNA]</scope>
    <source>
        <strain evidence="8 9">3507LT</strain>
    </source>
</reference>
<accession>A0A7L9FHM5</accession>
<dbReference type="PANTHER" id="PTHR39087:SF2">
    <property type="entry name" value="UPF0104 MEMBRANE PROTEIN MJ1595"/>
    <property type="match status" value="1"/>
</dbReference>
<feature type="transmembrane region" description="Helical" evidence="7">
    <location>
        <begin position="310"/>
        <end position="331"/>
    </location>
</feature>
<feature type="transmembrane region" description="Helical" evidence="7">
    <location>
        <begin position="227"/>
        <end position="249"/>
    </location>
</feature>
<evidence type="ECO:0000256" key="7">
    <source>
        <dbReference type="SAM" id="Phobius"/>
    </source>
</evidence>
<feature type="transmembrane region" description="Helical" evidence="7">
    <location>
        <begin position="269"/>
        <end position="298"/>
    </location>
</feature>
<proteinExistence type="inferred from homology"/>
<dbReference type="InParanoid" id="A0A7L9FHM5"/>
<feature type="transmembrane region" description="Helical" evidence="7">
    <location>
        <begin position="48"/>
        <end position="71"/>
    </location>
</feature>
<feature type="transmembrane region" description="Helical" evidence="7">
    <location>
        <begin position="158"/>
        <end position="180"/>
    </location>
</feature>
<dbReference type="KEGG" id="thel:IG193_06580"/>
<evidence type="ECO:0000256" key="1">
    <source>
        <dbReference type="ARBA" id="ARBA00004651"/>
    </source>
</evidence>
<feature type="transmembrane region" description="Helical" evidence="7">
    <location>
        <begin position="130"/>
        <end position="152"/>
    </location>
</feature>
<sequence>MGGSLRSWMRRHALLLLQIFLILALAIYIARGFDVEEFLQAFSQIDPHLLLYLVLFEIAYYLTHALAYWALAYRRFRVPVKDAIGGTMVAWLVDLLLPSAFIEGDIVRIVFLKQYGEWAEAISYGLFFRFLLNITLSVFILAASLLALNVYIGFSNYLAVYISAVVLALLSSAVIALFIFDTKRVKRLSARLVSRLPVGNKQTLIRDLGRFLDYVSETSRDFSPYNLYLWLSVLALMGQWISGVLTPYFSLKCVGIDVNPLLIAPGYTILSTLSLVSIGVPFMIGSVDAALITLYLVLGVPKERAVVAALIGRSVTIIVTLTLIYPIGMYYSRKIFSKKNLEGIKETINRIAKEYGIEFPFVKL</sequence>
<keyword evidence="9" id="KW-1185">Reference proteome</keyword>
<evidence type="ECO:0000256" key="4">
    <source>
        <dbReference type="ARBA" id="ARBA00022692"/>
    </source>
</evidence>
<dbReference type="PANTHER" id="PTHR39087">
    <property type="entry name" value="UPF0104 MEMBRANE PROTEIN MJ1595"/>
    <property type="match status" value="1"/>
</dbReference>
<dbReference type="Pfam" id="PF03706">
    <property type="entry name" value="LPG_synthase_TM"/>
    <property type="match status" value="1"/>
</dbReference>
<keyword evidence="5 7" id="KW-1133">Transmembrane helix</keyword>
<dbReference type="NCBIfam" id="TIGR00374">
    <property type="entry name" value="flippase-like domain"/>
    <property type="match status" value="1"/>
</dbReference>
<dbReference type="InterPro" id="IPR022791">
    <property type="entry name" value="L-PG_synthase/AglD"/>
</dbReference>
<gene>
    <name evidence="8" type="ORF">IG193_06580</name>
</gene>
<dbReference type="GO" id="GO:0005886">
    <property type="term" value="C:plasma membrane"/>
    <property type="evidence" value="ECO:0007669"/>
    <property type="project" value="UniProtKB-SubCell"/>
</dbReference>
<evidence type="ECO:0000313" key="8">
    <source>
        <dbReference type="EMBL" id="QOJ78416.1"/>
    </source>
</evidence>
<evidence type="ECO:0000256" key="6">
    <source>
        <dbReference type="ARBA" id="ARBA00023136"/>
    </source>
</evidence>
<keyword evidence="3" id="KW-1003">Cell membrane</keyword>
<evidence type="ECO:0000256" key="2">
    <source>
        <dbReference type="ARBA" id="ARBA00011061"/>
    </source>
</evidence>
<comment type="subcellular location">
    <subcellularLocation>
        <location evidence="1">Cell membrane</location>
        <topology evidence="1">Multi-pass membrane protein</topology>
    </subcellularLocation>
</comment>